<organism evidence="1 2">
    <name type="scientific">Dermatophagoides pteronyssinus</name>
    <name type="common">European house dust mite</name>
    <dbReference type="NCBI Taxonomy" id="6956"/>
    <lineage>
        <taxon>Eukaryota</taxon>
        <taxon>Metazoa</taxon>
        <taxon>Ecdysozoa</taxon>
        <taxon>Arthropoda</taxon>
        <taxon>Chelicerata</taxon>
        <taxon>Arachnida</taxon>
        <taxon>Acari</taxon>
        <taxon>Acariformes</taxon>
        <taxon>Sarcoptiformes</taxon>
        <taxon>Astigmata</taxon>
        <taxon>Psoroptidia</taxon>
        <taxon>Analgoidea</taxon>
        <taxon>Pyroglyphidae</taxon>
        <taxon>Dermatophagoidinae</taxon>
        <taxon>Dermatophagoides</taxon>
    </lineage>
</organism>
<accession>A0A6P6Y539</accession>
<gene>
    <name evidence="2" type="primary">LOC113794664</name>
</gene>
<sequence length="139" mass="16312">MNDIIKRLEPIRQRLNGIRWARDSSQARSQVEKLQLDLQSLPNQILSDVELALLQAQEKMLQFLSRYISYGRYLGEAINNNDQMQVLFDVGNGQVMALAVSQQLYHQTFAWDKRNVRGVITIFFMTEKEYLKRKTSKLF</sequence>
<dbReference type="KEGG" id="dpte:113794664"/>
<keyword evidence="1" id="KW-1185">Reference proteome</keyword>
<dbReference type="RefSeq" id="XP_027200592.1">
    <property type="nucleotide sequence ID" value="XM_027344791.1"/>
</dbReference>
<name>A0A6P6Y539_DERPT</name>
<evidence type="ECO:0000313" key="1">
    <source>
        <dbReference type="Proteomes" id="UP000515146"/>
    </source>
</evidence>
<reference evidence="2" key="1">
    <citation type="submission" date="2025-08" db="UniProtKB">
        <authorList>
            <consortium name="RefSeq"/>
        </authorList>
    </citation>
    <scope>IDENTIFICATION</scope>
    <source>
        <strain evidence="2">Airmid</strain>
    </source>
</reference>
<dbReference type="InParanoid" id="A0A6P6Y539"/>
<dbReference type="Proteomes" id="UP000515146">
    <property type="component" value="Unplaced"/>
</dbReference>
<evidence type="ECO:0000313" key="2">
    <source>
        <dbReference type="RefSeq" id="XP_027200592.1"/>
    </source>
</evidence>
<dbReference type="AlphaFoldDB" id="A0A6P6Y539"/>
<dbReference type="OrthoDB" id="6162903at2759"/>
<protein>
    <submittedName>
        <fullName evidence="2">Uncharacterized protein LOC113794664</fullName>
    </submittedName>
</protein>
<proteinExistence type="predicted"/>